<accession>A0A382UJ13</accession>
<evidence type="ECO:0000313" key="1">
    <source>
        <dbReference type="EMBL" id="SVD34132.1"/>
    </source>
</evidence>
<dbReference type="Pfam" id="PF00908">
    <property type="entry name" value="dTDP_sugar_isom"/>
    <property type="match status" value="1"/>
</dbReference>
<dbReference type="InterPro" id="IPR011051">
    <property type="entry name" value="RmlC_Cupin_sf"/>
</dbReference>
<dbReference type="CDD" id="cd00438">
    <property type="entry name" value="cupin_RmlC"/>
    <property type="match status" value="1"/>
</dbReference>
<protein>
    <recommendedName>
        <fullName evidence="2">dTDP-4-dehydrorhamnose 3,5-epimerase</fullName>
    </recommendedName>
</protein>
<dbReference type="Gene3D" id="2.60.120.10">
    <property type="entry name" value="Jelly Rolls"/>
    <property type="match status" value="1"/>
</dbReference>
<dbReference type="PANTHER" id="PTHR21047:SF2">
    <property type="entry name" value="THYMIDINE DIPHOSPHO-4-KETO-RHAMNOSE 3,5-EPIMERASE"/>
    <property type="match status" value="1"/>
</dbReference>
<dbReference type="GO" id="GO:0005829">
    <property type="term" value="C:cytosol"/>
    <property type="evidence" value="ECO:0007669"/>
    <property type="project" value="TreeGrafter"/>
</dbReference>
<sequence>MKFIPQLIPDLILIEPNVHYDDRGYFVETYRQDFFLESVGYKVKFVQENESQSTKGVLRGLHYQLPPFSQSKLIRVTEGKILDFAVDIRKTSPTFGQHIAIELSAENMCQLFIPSGFAHGLLVLSEKAKIHYMVDNYYMPEYDRGIAFNDAKLGINLPFPKEKLLLSKRDQSHPSIFNSNDLFD</sequence>
<reference evidence="1" key="1">
    <citation type="submission" date="2018-05" db="EMBL/GenBank/DDBJ databases">
        <authorList>
            <person name="Lanie J.A."/>
            <person name="Ng W.-L."/>
            <person name="Kazmierczak K.M."/>
            <person name="Andrzejewski T.M."/>
            <person name="Davidsen T.M."/>
            <person name="Wayne K.J."/>
            <person name="Tettelin H."/>
            <person name="Glass J.I."/>
            <person name="Rusch D."/>
            <person name="Podicherti R."/>
            <person name="Tsui H.-C.T."/>
            <person name="Winkler M.E."/>
        </authorList>
    </citation>
    <scope>NUCLEOTIDE SEQUENCE</scope>
</reference>
<dbReference type="InterPro" id="IPR000888">
    <property type="entry name" value="RmlC-like"/>
</dbReference>
<name>A0A382UJ13_9ZZZZ</name>
<organism evidence="1">
    <name type="scientific">marine metagenome</name>
    <dbReference type="NCBI Taxonomy" id="408172"/>
    <lineage>
        <taxon>unclassified sequences</taxon>
        <taxon>metagenomes</taxon>
        <taxon>ecological metagenomes</taxon>
    </lineage>
</organism>
<dbReference type="GO" id="GO:0008830">
    <property type="term" value="F:dTDP-4-dehydrorhamnose 3,5-epimerase activity"/>
    <property type="evidence" value="ECO:0007669"/>
    <property type="project" value="InterPro"/>
</dbReference>
<dbReference type="NCBIfam" id="TIGR01221">
    <property type="entry name" value="rmlC"/>
    <property type="match status" value="1"/>
</dbReference>
<proteinExistence type="predicted"/>
<gene>
    <name evidence="1" type="ORF">METZ01_LOCUS386986</name>
</gene>
<dbReference type="PANTHER" id="PTHR21047">
    <property type="entry name" value="DTDP-6-DEOXY-D-GLUCOSE-3,5 EPIMERASE"/>
    <property type="match status" value="1"/>
</dbReference>
<dbReference type="SUPFAM" id="SSF51182">
    <property type="entry name" value="RmlC-like cupins"/>
    <property type="match status" value="1"/>
</dbReference>
<dbReference type="InterPro" id="IPR014710">
    <property type="entry name" value="RmlC-like_jellyroll"/>
</dbReference>
<dbReference type="GO" id="GO:0019305">
    <property type="term" value="P:dTDP-rhamnose biosynthetic process"/>
    <property type="evidence" value="ECO:0007669"/>
    <property type="project" value="TreeGrafter"/>
</dbReference>
<dbReference type="GO" id="GO:0000271">
    <property type="term" value="P:polysaccharide biosynthetic process"/>
    <property type="evidence" value="ECO:0007669"/>
    <property type="project" value="TreeGrafter"/>
</dbReference>
<dbReference type="EMBL" id="UINC01144550">
    <property type="protein sequence ID" value="SVD34132.1"/>
    <property type="molecule type" value="Genomic_DNA"/>
</dbReference>
<dbReference type="AlphaFoldDB" id="A0A382UJ13"/>
<evidence type="ECO:0008006" key="2">
    <source>
        <dbReference type="Google" id="ProtNLM"/>
    </source>
</evidence>